<keyword evidence="1" id="KW-0812">Transmembrane</keyword>
<dbReference type="PROSITE" id="PS50244">
    <property type="entry name" value="S5A_REDUCTASE"/>
    <property type="match status" value="1"/>
</dbReference>
<dbReference type="InterPro" id="IPR010721">
    <property type="entry name" value="UstE-like"/>
</dbReference>
<dbReference type="AlphaFoldDB" id="A0A6J5YEK1"/>
<reference evidence="2" key="1">
    <citation type="submission" date="2020-05" db="EMBL/GenBank/DDBJ databases">
        <authorList>
            <person name="Chiriac C."/>
            <person name="Salcher M."/>
            <person name="Ghai R."/>
            <person name="Kavagutti S V."/>
        </authorList>
    </citation>
    <scope>NUCLEOTIDE SEQUENCE</scope>
</reference>
<organism evidence="2">
    <name type="scientific">freshwater metagenome</name>
    <dbReference type="NCBI Taxonomy" id="449393"/>
    <lineage>
        <taxon>unclassified sequences</taxon>
        <taxon>metagenomes</taxon>
        <taxon>ecological metagenomes</taxon>
    </lineage>
</organism>
<keyword evidence="1" id="KW-1133">Transmembrane helix</keyword>
<feature type="transmembrane region" description="Helical" evidence="1">
    <location>
        <begin position="189"/>
        <end position="208"/>
    </location>
</feature>
<evidence type="ECO:0000256" key="1">
    <source>
        <dbReference type="SAM" id="Phobius"/>
    </source>
</evidence>
<protein>
    <submittedName>
        <fullName evidence="2">Unannotated protein</fullName>
    </submittedName>
</protein>
<dbReference type="PANTHER" id="PTHR32251:SF17">
    <property type="entry name" value="STEROID 5-ALPHA REDUCTASE C-TERMINAL DOMAIN-CONTAINING PROTEIN"/>
    <property type="match status" value="1"/>
</dbReference>
<feature type="transmembrane region" description="Helical" evidence="1">
    <location>
        <begin position="132"/>
        <end position="154"/>
    </location>
</feature>
<keyword evidence="1" id="KW-0472">Membrane</keyword>
<name>A0A6J5YEK1_9ZZZZ</name>
<feature type="transmembrane region" description="Helical" evidence="1">
    <location>
        <begin position="36"/>
        <end position="53"/>
    </location>
</feature>
<evidence type="ECO:0000313" key="2">
    <source>
        <dbReference type="EMBL" id="CAB4324263.1"/>
    </source>
</evidence>
<dbReference type="EMBL" id="CAFBNC010000181">
    <property type="protein sequence ID" value="CAB4957081.1"/>
    <property type="molecule type" value="Genomic_DNA"/>
</dbReference>
<feature type="transmembrane region" description="Helical" evidence="1">
    <location>
        <begin position="99"/>
        <end position="120"/>
    </location>
</feature>
<dbReference type="EMBL" id="CAEMXZ010000123">
    <property type="protein sequence ID" value="CAB4324263.1"/>
    <property type="molecule type" value="Genomic_DNA"/>
</dbReference>
<feature type="transmembrane region" description="Helical" evidence="1">
    <location>
        <begin position="6"/>
        <end position="24"/>
    </location>
</feature>
<sequence>MNMSVMLASVIAIAVLMFGTWLVSLPLKNASIVDPIWPLGFVVVGWVAAIVGHGEPVRVGLLVGMVSIWGLRLSSYLFRRNMGHGEDFRYQSMRKRIGPRFGLVSLFTVFALQGTIMFIVSLPLQFGIGIEGFGTGSVVLVVLGAVVWLVGFLFESVGDAQLRAFKADPTSAGQVMDRGLWRYTRHPNYFGDSCVWFGIFLVAASAGSWAWVGIVSPVVMTYFLRFVSGVVMLERSLVKRRPAYAEYMRTTSAFFPRPPRK</sequence>
<gene>
    <name evidence="2" type="ORF">UFOPK1392_02028</name>
    <name evidence="3" type="ORF">UFOPK3733_02227</name>
</gene>
<evidence type="ECO:0000313" key="3">
    <source>
        <dbReference type="EMBL" id="CAB4957081.1"/>
    </source>
</evidence>
<feature type="transmembrane region" description="Helical" evidence="1">
    <location>
        <begin position="59"/>
        <end position="78"/>
    </location>
</feature>
<dbReference type="GO" id="GO:0016020">
    <property type="term" value="C:membrane"/>
    <property type="evidence" value="ECO:0007669"/>
    <property type="project" value="TreeGrafter"/>
</dbReference>
<dbReference type="PANTHER" id="PTHR32251">
    <property type="entry name" value="3-OXO-5-ALPHA-STEROID 4-DEHYDROGENASE"/>
    <property type="match status" value="1"/>
</dbReference>
<dbReference type="Gene3D" id="1.20.120.1630">
    <property type="match status" value="1"/>
</dbReference>
<accession>A0A6J5YEK1</accession>
<dbReference type="Pfam" id="PF06966">
    <property type="entry name" value="DUF1295"/>
    <property type="match status" value="1"/>
</dbReference>
<proteinExistence type="predicted"/>